<dbReference type="EMBL" id="CP121689">
    <property type="protein sequence ID" value="WZL75637.1"/>
    <property type="molecule type" value="Genomic_DNA"/>
</dbReference>
<evidence type="ECO:0000313" key="2">
    <source>
        <dbReference type="EMBL" id="WZL75637.1"/>
    </source>
</evidence>
<evidence type="ECO:0000259" key="1">
    <source>
        <dbReference type="Pfam" id="PF01208"/>
    </source>
</evidence>
<dbReference type="SUPFAM" id="SSF51726">
    <property type="entry name" value="UROD/MetE-like"/>
    <property type="match status" value="1"/>
</dbReference>
<name>A0ABZ2Y9Y4_9BACT</name>
<organism evidence="2 3">
    <name type="scientific">Thermatribacter velox</name>
    <dbReference type="NCBI Taxonomy" id="3039681"/>
    <lineage>
        <taxon>Bacteria</taxon>
        <taxon>Pseudomonadati</taxon>
        <taxon>Atribacterota</taxon>
        <taxon>Atribacteria</taxon>
        <taxon>Atribacterales</taxon>
        <taxon>Thermatribacteraceae</taxon>
        <taxon>Thermatribacter</taxon>
    </lineage>
</organism>
<protein>
    <submittedName>
        <fullName evidence="2">Uroporphyrinogen decarboxylase family protein</fullName>
    </submittedName>
</protein>
<gene>
    <name evidence="2" type="ORF">QBE54_08570</name>
</gene>
<dbReference type="InterPro" id="IPR052024">
    <property type="entry name" value="Methanogen_methyltrans"/>
</dbReference>
<dbReference type="InterPro" id="IPR000257">
    <property type="entry name" value="Uroporphyrinogen_deCOase"/>
</dbReference>
<dbReference type="InterPro" id="IPR038071">
    <property type="entry name" value="UROD/MetE-like_sf"/>
</dbReference>
<accession>A0ABZ2Y9Y4</accession>
<dbReference type="Proteomes" id="UP001461341">
    <property type="component" value="Chromosome"/>
</dbReference>
<dbReference type="PANTHER" id="PTHR47099">
    <property type="entry name" value="METHYLCOBAMIDE:COM METHYLTRANSFERASE MTBA"/>
    <property type="match status" value="1"/>
</dbReference>
<sequence>MLKASVEDVRKAMRLEKPALIPQLEYLAHPEFQRKVSGIDPYEEPEKSLVETYRKLGINLVWHTASVDFPEEEEKKAVYQKTPWGSGESIWRKPPFESVEEVLNYSPLKAHSKTKEQRKQELEREWREQNRMWEGVALVPGGIYTTLFMWGVETFGWELFMEAAASKPGHFEEIMQEFFEVSRRDFEAYAEIEGVELFISHDDLAMASGPIFSPRWLEKNIISRYGELWRPLKEKGVKVLFCSDGNYSSLVDLIAEQKPDGFIFESSVSMEMMVKKFGDSKILVGNIDSRVLTIGTPEEVRCEVQRSVLAARDCPGYIINCTGHLPHNIPLENMFAYFDEVKKWRVR</sequence>
<dbReference type="PANTHER" id="PTHR47099:SF1">
    <property type="entry name" value="METHYLCOBAMIDE:COM METHYLTRANSFERASE MTBA"/>
    <property type="match status" value="1"/>
</dbReference>
<keyword evidence="3" id="KW-1185">Reference proteome</keyword>
<feature type="domain" description="Uroporphyrinogen decarboxylase (URO-D)" evidence="1">
    <location>
        <begin position="156"/>
        <end position="344"/>
    </location>
</feature>
<proteinExistence type="predicted"/>
<evidence type="ECO:0000313" key="3">
    <source>
        <dbReference type="Proteomes" id="UP001461341"/>
    </source>
</evidence>
<dbReference type="RefSeq" id="WP_369017786.1">
    <property type="nucleotide sequence ID" value="NZ_CP121689.1"/>
</dbReference>
<dbReference type="Pfam" id="PF01208">
    <property type="entry name" value="URO-D"/>
    <property type="match status" value="1"/>
</dbReference>
<dbReference type="Gene3D" id="3.20.20.210">
    <property type="match status" value="1"/>
</dbReference>
<reference evidence="2 3" key="1">
    <citation type="submission" date="2023-03" db="EMBL/GenBank/DDBJ databases">
        <title>Novel Species.</title>
        <authorList>
            <person name="Ma S."/>
        </authorList>
    </citation>
    <scope>NUCLEOTIDE SEQUENCE [LARGE SCALE GENOMIC DNA]</scope>
    <source>
        <strain evidence="2 3">B11</strain>
    </source>
</reference>